<dbReference type="Gene3D" id="3.30.505.10">
    <property type="entry name" value="SH2 domain"/>
    <property type="match status" value="1"/>
</dbReference>
<dbReference type="FunFam" id="3.30.505.10:FF:000016">
    <property type="entry name" value="B-cell linker protein isoform 2"/>
    <property type="match status" value="1"/>
</dbReference>
<feature type="compositionally biased region" description="Basic and acidic residues" evidence="3">
    <location>
        <begin position="131"/>
        <end position="166"/>
    </location>
</feature>
<feature type="domain" description="SH2" evidence="4">
    <location>
        <begin position="341"/>
        <end position="443"/>
    </location>
</feature>
<accession>A0A210R4R1</accession>
<dbReference type="Proteomes" id="UP000242188">
    <property type="component" value="Unassembled WGS sequence"/>
</dbReference>
<sequence length="449" mass="50568">MQEDSNEQEEYTEFDVGAEVEEEESQETYDEFEIQAVEEQETYEISDDVHMEPDEVYQEMDGPEPPPPPPSRPIPPPPKNPSPTPPPPPPPPQSKRVPLEKKAGPPKPQVQKQKPGGLDLSEVLKKRSNLRKVESTEERPISTNDVKEYATGEDMRSKLEMFRQKEEADDDSSSNTDQMSVPSNIRDRVKMLQGNSPPFSHPRKAPPSLPQKALPFNHQSHPPPPPRPGPTPPKTDRLAIHNRFGHSPERHNKSHIKSDSQELPPPPKMEDIQPAPPPKTKDSYTKVDPTTKSSGNTGQNAPLVPNGNQNDWPDDYDDDDDGDIYDDVAAALADPLGAFSWYHGELEREEGNKKLKKIGKDGCFLMRKCSNKKKAETQPYTLMVYYSGYNYNLKVRFRSDKRYALGEEKADEVTFETVPELISHHQSNEVILVHKSGKQYSTLLTGSPS</sequence>
<evidence type="ECO:0000259" key="4">
    <source>
        <dbReference type="PROSITE" id="PS50001"/>
    </source>
</evidence>
<dbReference type="GO" id="GO:0035556">
    <property type="term" value="P:intracellular signal transduction"/>
    <property type="evidence" value="ECO:0007669"/>
    <property type="project" value="TreeGrafter"/>
</dbReference>
<feature type="compositionally biased region" description="Basic and acidic residues" evidence="3">
    <location>
        <begin position="246"/>
        <end position="260"/>
    </location>
</feature>
<dbReference type="PRINTS" id="PR00401">
    <property type="entry name" value="SH2DOMAIN"/>
</dbReference>
<protein>
    <submittedName>
        <fullName evidence="5">Cytokine-dependent hematopoietic cell linker</fullName>
    </submittedName>
</protein>
<feature type="compositionally biased region" description="Acidic residues" evidence="3">
    <location>
        <begin position="312"/>
        <end position="324"/>
    </location>
</feature>
<keyword evidence="1 2" id="KW-0727">SH2 domain</keyword>
<organism evidence="5 6">
    <name type="scientific">Mizuhopecten yessoensis</name>
    <name type="common">Japanese scallop</name>
    <name type="synonym">Patinopecten yessoensis</name>
    <dbReference type="NCBI Taxonomy" id="6573"/>
    <lineage>
        <taxon>Eukaryota</taxon>
        <taxon>Metazoa</taxon>
        <taxon>Spiralia</taxon>
        <taxon>Lophotrochozoa</taxon>
        <taxon>Mollusca</taxon>
        <taxon>Bivalvia</taxon>
        <taxon>Autobranchia</taxon>
        <taxon>Pteriomorphia</taxon>
        <taxon>Pectinida</taxon>
        <taxon>Pectinoidea</taxon>
        <taxon>Pectinidae</taxon>
        <taxon>Mizuhopecten</taxon>
    </lineage>
</organism>
<name>A0A210R4R1_MIZYE</name>
<dbReference type="InterPro" id="IPR051751">
    <property type="entry name" value="Immunoreceptor_sig_adapters"/>
</dbReference>
<feature type="region of interest" description="Disordered" evidence="3">
    <location>
        <begin position="1"/>
        <end position="324"/>
    </location>
</feature>
<dbReference type="Pfam" id="PF00017">
    <property type="entry name" value="SH2"/>
    <property type="match status" value="1"/>
</dbReference>
<dbReference type="PANTHER" id="PTHR14098">
    <property type="entry name" value="SH2 DOMAIN CONTAINING PROTEIN"/>
    <property type="match status" value="1"/>
</dbReference>
<reference evidence="5 6" key="1">
    <citation type="journal article" date="2017" name="Nat. Ecol. Evol.">
        <title>Scallop genome provides insights into evolution of bilaterian karyotype and development.</title>
        <authorList>
            <person name="Wang S."/>
            <person name="Zhang J."/>
            <person name="Jiao W."/>
            <person name="Li J."/>
            <person name="Xun X."/>
            <person name="Sun Y."/>
            <person name="Guo X."/>
            <person name="Huan P."/>
            <person name="Dong B."/>
            <person name="Zhang L."/>
            <person name="Hu X."/>
            <person name="Sun X."/>
            <person name="Wang J."/>
            <person name="Zhao C."/>
            <person name="Wang Y."/>
            <person name="Wang D."/>
            <person name="Huang X."/>
            <person name="Wang R."/>
            <person name="Lv J."/>
            <person name="Li Y."/>
            <person name="Zhang Z."/>
            <person name="Liu B."/>
            <person name="Lu W."/>
            <person name="Hui Y."/>
            <person name="Liang J."/>
            <person name="Zhou Z."/>
            <person name="Hou R."/>
            <person name="Li X."/>
            <person name="Liu Y."/>
            <person name="Li H."/>
            <person name="Ning X."/>
            <person name="Lin Y."/>
            <person name="Zhao L."/>
            <person name="Xing Q."/>
            <person name="Dou J."/>
            <person name="Li Y."/>
            <person name="Mao J."/>
            <person name="Guo H."/>
            <person name="Dou H."/>
            <person name="Li T."/>
            <person name="Mu C."/>
            <person name="Jiang W."/>
            <person name="Fu Q."/>
            <person name="Fu X."/>
            <person name="Miao Y."/>
            <person name="Liu J."/>
            <person name="Yu Q."/>
            <person name="Li R."/>
            <person name="Liao H."/>
            <person name="Li X."/>
            <person name="Kong Y."/>
            <person name="Jiang Z."/>
            <person name="Chourrout D."/>
            <person name="Li R."/>
            <person name="Bao Z."/>
        </authorList>
    </citation>
    <scope>NUCLEOTIDE SEQUENCE [LARGE SCALE GENOMIC DNA]</scope>
    <source>
        <strain evidence="5 6">PY_sf001</strain>
    </source>
</reference>
<dbReference type="GO" id="GO:0007169">
    <property type="term" value="P:cell surface receptor protein tyrosine kinase signaling pathway"/>
    <property type="evidence" value="ECO:0007669"/>
    <property type="project" value="TreeGrafter"/>
</dbReference>
<proteinExistence type="predicted"/>
<evidence type="ECO:0000256" key="2">
    <source>
        <dbReference type="PROSITE-ProRule" id="PRU00191"/>
    </source>
</evidence>
<dbReference type="InterPro" id="IPR036860">
    <property type="entry name" value="SH2_dom_sf"/>
</dbReference>
<evidence type="ECO:0000313" key="5">
    <source>
        <dbReference type="EMBL" id="OWF56027.1"/>
    </source>
</evidence>
<dbReference type="PANTHER" id="PTHR14098:SF14">
    <property type="entry name" value="SH2 DOMAIN-CONTAINING PROTEIN"/>
    <property type="match status" value="1"/>
</dbReference>
<dbReference type="SMART" id="SM00252">
    <property type="entry name" value="SH2"/>
    <property type="match status" value="1"/>
</dbReference>
<evidence type="ECO:0000256" key="3">
    <source>
        <dbReference type="SAM" id="MobiDB-lite"/>
    </source>
</evidence>
<feature type="compositionally biased region" description="Pro residues" evidence="3">
    <location>
        <begin position="63"/>
        <end position="93"/>
    </location>
</feature>
<feature type="compositionally biased region" description="Polar residues" evidence="3">
    <location>
        <begin position="173"/>
        <end position="183"/>
    </location>
</feature>
<dbReference type="OrthoDB" id="10044490at2759"/>
<dbReference type="PROSITE" id="PS50001">
    <property type="entry name" value="SH2"/>
    <property type="match status" value="1"/>
</dbReference>
<dbReference type="InterPro" id="IPR000980">
    <property type="entry name" value="SH2"/>
</dbReference>
<dbReference type="AlphaFoldDB" id="A0A210R4R1"/>
<gene>
    <name evidence="5" type="ORF">KP79_PYT16865</name>
</gene>
<feature type="compositionally biased region" description="Polar residues" evidence="3">
    <location>
        <begin position="288"/>
        <end position="310"/>
    </location>
</feature>
<evidence type="ECO:0000256" key="1">
    <source>
        <dbReference type="ARBA" id="ARBA00022999"/>
    </source>
</evidence>
<dbReference type="STRING" id="6573.A0A210R4R1"/>
<keyword evidence="6" id="KW-1185">Reference proteome</keyword>
<dbReference type="EMBL" id="NEDP02000379">
    <property type="protein sequence ID" value="OWF56027.1"/>
    <property type="molecule type" value="Genomic_DNA"/>
</dbReference>
<dbReference type="SUPFAM" id="SSF55550">
    <property type="entry name" value="SH2 domain"/>
    <property type="match status" value="1"/>
</dbReference>
<feature type="compositionally biased region" description="Acidic residues" evidence="3">
    <location>
        <begin position="1"/>
        <end position="46"/>
    </location>
</feature>
<dbReference type="GO" id="GO:0005737">
    <property type="term" value="C:cytoplasm"/>
    <property type="evidence" value="ECO:0007669"/>
    <property type="project" value="UniProtKB-ARBA"/>
</dbReference>
<evidence type="ECO:0000313" key="6">
    <source>
        <dbReference type="Proteomes" id="UP000242188"/>
    </source>
</evidence>
<feature type="compositionally biased region" description="Pro residues" evidence="3">
    <location>
        <begin position="221"/>
        <end position="233"/>
    </location>
</feature>
<comment type="caution">
    <text evidence="5">The sequence shown here is derived from an EMBL/GenBank/DDBJ whole genome shotgun (WGS) entry which is preliminary data.</text>
</comment>